<dbReference type="Proteomes" id="UP001250656">
    <property type="component" value="Unassembled WGS sequence"/>
</dbReference>
<sequence length="68" mass="7605">MVITSPTGSDFSFLNSIKVYIASEGLEEVLIAEQEVPDGVGSTLDVDVLDIDLQEYIKKDEFNLRIKR</sequence>
<accession>A0ABU3L621</accession>
<keyword evidence="2" id="KW-1185">Reference proteome</keyword>
<gene>
    <name evidence="1" type="ORF">RQM65_10985</name>
</gene>
<evidence type="ECO:0000313" key="2">
    <source>
        <dbReference type="Proteomes" id="UP001250656"/>
    </source>
</evidence>
<dbReference type="RefSeq" id="WP_314014963.1">
    <property type="nucleotide sequence ID" value="NZ_JAVTTP010000001.1"/>
</dbReference>
<proteinExistence type="predicted"/>
<organism evidence="1 2">
    <name type="scientific">Pricia mediterranea</name>
    <dbReference type="NCBI Taxonomy" id="3076079"/>
    <lineage>
        <taxon>Bacteria</taxon>
        <taxon>Pseudomonadati</taxon>
        <taxon>Bacteroidota</taxon>
        <taxon>Flavobacteriia</taxon>
        <taxon>Flavobacteriales</taxon>
        <taxon>Flavobacteriaceae</taxon>
        <taxon>Pricia</taxon>
    </lineage>
</organism>
<comment type="caution">
    <text evidence="1">The sequence shown here is derived from an EMBL/GenBank/DDBJ whole genome shotgun (WGS) entry which is preliminary data.</text>
</comment>
<reference evidence="1 2" key="1">
    <citation type="submission" date="2023-09" db="EMBL/GenBank/DDBJ databases">
        <title>Novel taxa isolated from Blanes Bay.</title>
        <authorList>
            <person name="Rey-Velasco X."/>
            <person name="Lucena T."/>
        </authorList>
    </citation>
    <scope>NUCLEOTIDE SEQUENCE [LARGE SCALE GENOMIC DNA]</scope>
    <source>
        <strain evidence="1 2">S334</strain>
    </source>
</reference>
<evidence type="ECO:0000313" key="1">
    <source>
        <dbReference type="EMBL" id="MDT7829191.1"/>
    </source>
</evidence>
<name>A0ABU3L621_9FLAO</name>
<protein>
    <submittedName>
        <fullName evidence="1">Uncharacterized protein</fullName>
    </submittedName>
</protein>
<dbReference type="EMBL" id="JAVTTP010000001">
    <property type="protein sequence ID" value="MDT7829191.1"/>
    <property type="molecule type" value="Genomic_DNA"/>
</dbReference>